<sequence length="78" mass="9089">MFKHLQILSLRISKELVRVDMVNYIAIDVKFVMQIIPSENISGHPIARKLTETFAAMTVAGSRPRNFINRFNEWRSKI</sequence>
<evidence type="ECO:0000313" key="1">
    <source>
        <dbReference type="EMBL" id="ESA06470.1"/>
    </source>
</evidence>
<accession>U9TEA9</accession>
<dbReference type="EMBL" id="KI291585">
    <property type="protein sequence ID" value="ESA06470.1"/>
    <property type="molecule type" value="Genomic_DNA"/>
</dbReference>
<proteinExistence type="predicted"/>
<gene>
    <name evidence="1" type="ORF">GLOINDRAFT_34140</name>
</gene>
<name>U9TEA9_RHIID</name>
<dbReference type="AlphaFoldDB" id="U9TEA9"/>
<reference evidence="1" key="1">
    <citation type="submission" date="2013-07" db="EMBL/GenBank/DDBJ databases">
        <title>The genome of an arbuscular mycorrhizal fungus provides insights into the evolution of the oldest plant symbiosis.</title>
        <authorList>
            <consortium name="DOE Joint Genome Institute"/>
            <person name="Tisserant E."/>
            <person name="Malbreil M."/>
            <person name="Kuo A."/>
            <person name="Kohler A."/>
            <person name="Symeonidi A."/>
            <person name="Balestrini R."/>
            <person name="Charron P."/>
            <person name="Duensing N."/>
            <person name="Frei-dit-Frey N."/>
            <person name="Gianinazzi-Pearson V."/>
            <person name="Gilbert B."/>
            <person name="Handa Y."/>
            <person name="Hijri M."/>
            <person name="Kaul R."/>
            <person name="Kawaguchi M."/>
            <person name="Krajinski F."/>
            <person name="Lammers P."/>
            <person name="Lapierre D."/>
            <person name="Masclaux F.G."/>
            <person name="Murat C."/>
            <person name="Morin E."/>
            <person name="Ndikumana S."/>
            <person name="Pagni M."/>
            <person name="Petitpierre D."/>
            <person name="Requena N."/>
            <person name="Rosikiewicz P."/>
            <person name="Riley R."/>
            <person name="Saito K."/>
            <person name="San Clemente H."/>
            <person name="Shapiro H."/>
            <person name="van Tuinen D."/>
            <person name="Becard G."/>
            <person name="Bonfante P."/>
            <person name="Paszkowski U."/>
            <person name="Shachar-Hill Y."/>
            <person name="Young J.P."/>
            <person name="Sanders I.R."/>
            <person name="Henrissat B."/>
            <person name="Rensing S.A."/>
            <person name="Grigoriev I.V."/>
            <person name="Corradi N."/>
            <person name="Roux C."/>
            <person name="Martin F."/>
        </authorList>
    </citation>
    <scope>NUCLEOTIDE SEQUENCE</scope>
    <source>
        <strain evidence="1">DAOM 197198</strain>
    </source>
</reference>
<protein>
    <submittedName>
        <fullName evidence="1">Uncharacterized protein</fullName>
    </submittedName>
</protein>
<organism evidence="1">
    <name type="scientific">Rhizophagus irregularis (strain DAOM 181602 / DAOM 197198 / MUCL 43194)</name>
    <name type="common">Arbuscular mycorrhizal fungus</name>
    <name type="synonym">Glomus intraradices</name>
    <dbReference type="NCBI Taxonomy" id="747089"/>
    <lineage>
        <taxon>Eukaryota</taxon>
        <taxon>Fungi</taxon>
        <taxon>Fungi incertae sedis</taxon>
        <taxon>Mucoromycota</taxon>
        <taxon>Glomeromycotina</taxon>
        <taxon>Glomeromycetes</taxon>
        <taxon>Glomerales</taxon>
        <taxon>Glomeraceae</taxon>
        <taxon>Rhizophagus</taxon>
    </lineage>
</organism>
<dbReference type="HOGENOM" id="CLU_2623244_0_0_1"/>